<dbReference type="PROSITE" id="PS50280">
    <property type="entry name" value="SET"/>
    <property type="match status" value="1"/>
</dbReference>
<dbReference type="InterPro" id="IPR001214">
    <property type="entry name" value="SET_dom"/>
</dbReference>
<dbReference type="GO" id="GO:0008170">
    <property type="term" value="F:N-methyltransferase activity"/>
    <property type="evidence" value="ECO:0007669"/>
    <property type="project" value="UniProtKB-ARBA"/>
</dbReference>
<dbReference type="EMBL" id="JADBJN010000003">
    <property type="protein sequence ID" value="KAG5672492.1"/>
    <property type="molecule type" value="Genomic_DNA"/>
</dbReference>
<dbReference type="GO" id="GO:0008757">
    <property type="term" value="F:S-adenosylmethionine-dependent methyltransferase activity"/>
    <property type="evidence" value="ECO:0007669"/>
    <property type="project" value="UniProtKB-ARBA"/>
</dbReference>
<dbReference type="Gene3D" id="6.10.140.2220">
    <property type="match status" value="1"/>
</dbReference>
<dbReference type="Gene3D" id="2.170.270.10">
    <property type="entry name" value="SET domain"/>
    <property type="match status" value="1"/>
</dbReference>
<dbReference type="InterPro" id="IPR046341">
    <property type="entry name" value="SET_dom_sf"/>
</dbReference>
<dbReference type="AlphaFoldDB" id="A0A9J6BRI8"/>
<dbReference type="InterPro" id="IPR011990">
    <property type="entry name" value="TPR-like_helical_dom_sf"/>
</dbReference>
<evidence type="ECO:0000313" key="3">
    <source>
        <dbReference type="Proteomes" id="UP001107558"/>
    </source>
</evidence>
<dbReference type="Pfam" id="PF00856">
    <property type="entry name" value="SET"/>
    <property type="match status" value="1"/>
</dbReference>
<keyword evidence="3" id="KW-1185">Reference proteome</keyword>
<dbReference type="PANTHER" id="PTHR47111">
    <property type="entry name" value="BCDNA.LD29892"/>
    <property type="match status" value="1"/>
</dbReference>
<proteinExistence type="predicted"/>
<dbReference type="OrthoDB" id="5945798at2759"/>
<name>A0A9J6BRI8_POLVA</name>
<feature type="domain" description="SET" evidence="1">
    <location>
        <begin position="140"/>
        <end position="392"/>
    </location>
</feature>
<organism evidence="2 3">
    <name type="scientific">Polypedilum vanderplanki</name>
    <name type="common">Sleeping chironomid midge</name>
    <dbReference type="NCBI Taxonomy" id="319348"/>
    <lineage>
        <taxon>Eukaryota</taxon>
        <taxon>Metazoa</taxon>
        <taxon>Ecdysozoa</taxon>
        <taxon>Arthropoda</taxon>
        <taxon>Hexapoda</taxon>
        <taxon>Insecta</taxon>
        <taxon>Pterygota</taxon>
        <taxon>Neoptera</taxon>
        <taxon>Endopterygota</taxon>
        <taxon>Diptera</taxon>
        <taxon>Nematocera</taxon>
        <taxon>Chironomoidea</taxon>
        <taxon>Chironomidae</taxon>
        <taxon>Chironominae</taxon>
        <taxon>Polypedilum</taxon>
        <taxon>Polypedilum</taxon>
    </lineage>
</organism>
<gene>
    <name evidence="2" type="ORF">PVAND_002618</name>
</gene>
<dbReference type="Proteomes" id="UP001107558">
    <property type="component" value="Chromosome 3"/>
</dbReference>
<accession>A0A9J6BRI8</accession>
<protein>
    <recommendedName>
        <fullName evidence="1">SET domain-containing protein</fullName>
    </recommendedName>
</protein>
<sequence length="494" mass="57828">MGSIFSRDHDFDDQISDKTDIISTKYREEGNKYYSNSEFFKALVCYNKALAFAKSKELIALAYGNRSAVYFEIKRYDECLENIRFARLNSYPQEKIENLNKRKKKCLDIKKNQVLNSDREIWNYCKLSYPANKEIPWIIEGLEMRKTKKDGRGIYTTQDLQPGDIICIEEISAIFNLDENDYYNQCANCMKTKMLNLVPCIKSASFMFCSIECRNEFYSLFNFSSNEFNYLVFSLSKIERAFGGKKELEKYLQQNSHDSSSFFDINFKTASKSEIQLNTYKSLLSSSVPLMKSRVSFHRYDEKTNELLQKLYDIKFCNDVNCPRYDERVADSDMLVRQLKSRFKVNSVFSRFFGLINYKCVANVESVCVDNKIVCYVKLPIKANEQLFYNNLEEFYNFDPMVDSILFDRGILYCDCIACVHRLSAKDIKRENFNQPLPKALKFKDIKGFQDAIQKVKENFDIIRQYPIVTSLEYQISSNNIAFILPLIASMLTD</sequence>
<evidence type="ECO:0000259" key="1">
    <source>
        <dbReference type="PROSITE" id="PS50280"/>
    </source>
</evidence>
<comment type="caution">
    <text evidence="2">The sequence shown here is derived from an EMBL/GenBank/DDBJ whole genome shotgun (WGS) entry which is preliminary data.</text>
</comment>
<dbReference type="SUPFAM" id="SSF48452">
    <property type="entry name" value="TPR-like"/>
    <property type="match status" value="1"/>
</dbReference>
<dbReference type="GO" id="GO:0008276">
    <property type="term" value="F:protein methyltransferase activity"/>
    <property type="evidence" value="ECO:0007669"/>
    <property type="project" value="UniProtKB-ARBA"/>
</dbReference>
<evidence type="ECO:0000313" key="2">
    <source>
        <dbReference type="EMBL" id="KAG5672492.1"/>
    </source>
</evidence>
<dbReference type="PANTHER" id="PTHR47111:SF1">
    <property type="entry name" value="SET AND MYND DOMAIN-CONTAINING PROTEIN 4"/>
    <property type="match status" value="1"/>
</dbReference>
<dbReference type="Gene3D" id="1.10.220.160">
    <property type="match status" value="1"/>
</dbReference>
<reference evidence="2" key="1">
    <citation type="submission" date="2021-03" db="EMBL/GenBank/DDBJ databases">
        <title>Chromosome level genome of the anhydrobiotic midge Polypedilum vanderplanki.</title>
        <authorList>
            <person name="Yoshida Y."/>
            <person name="Kikawada T."/>
            <person name="Gusev O."/>
        </authorList>
    </citation>
    <scope>NUCLEOTIDE SEQUENCE</scope>
    <source>
        <strain evidence="2">NIAS01</strain>
        <tissue evidence="2">Whole body or cell culture</tissue>
    </source>
</reference>
<dbReference type="SUPFAM" id="SSF82199">
    <property type="entry name" value="SET domain"/>
    <property type="match status" value="1"/>
</dbReference>
<dbReference type="Gene3D" id="1.25.40.10">
    <property type="entry name" value="Tetratricopeptide repeat domain"/>
    <property type="match status" value="1"/>
</dbReference>